<sequence>MSRHLKIPSLLWSAVGLAMVTISKRLQSSFWEVQMKRNENGSYSVLECCIKWEVYTGAKGEPAVGARRRLIVAGRQ</sequence>
<keyword evidence="3" id="KW-1185">Reference proteome</keyword>
<dbReference type="Gramene" id="ONIVA03G07090.1">
    <property type="protein sequence ID" value="ONIVA03G07090.1"/>
    <property type="gene ID" value="ONIVA03G07090"/>
</dbReference>
<keyword evidence="1" id="KW-0732">Signal</keyword>
<feature type="chain" id="PRO_5002360402" description="Secreted protein" evidence="1">
    <location>
        <begin position="19"/>
        <end position="76"/>
    </location>
</feature>
<reference evidence="2" key="2">
    <citation type="submission" date="2018-04" db="EMBL/GenBank/DDBJ databases">
        <title>OnivRS2 (Oryza nivara Reference Sequence Version 2).</title>
        <authorList>
            <person name="Zhang J."/>
            <person name="Kudrna D."/>
            <person name="Lee S."/>
            <person name="Talag J."/>
            <person name="Rajasekar S."/>
            <person name="Welchert J."/>
            <person name="Hsing Y.-I."/>
            <person name="Wing R.A."/>
        </authorList>
    </citation>
    <scope>NUCLEOTIDE SEQUENCE [LARGE SCALE GENOMIC DNA]</scope>
    <source>
        <strain evidence="2">SL10</strain>
    </source>
</reference>
<proteinExistence type="predicted"/>
<dbReference type="AlphaFoldDB" id="A0A0E0GI60"/>
<evidence type="ECO:0000313" key="3">
    <source>
        <dbReference type="Proteomes" id="UP000006591"/>
    </source>
</evidence>
<accession>A0A0E0GI60</accession>
<evidence type="ECO:0008006" key="4">
    <source>
        <dbReference type="Google" id="ProtNLM"/>
    </source>
</evidence>
<organism evidence="2">
    <name type="scientific">Oryza nivara</name>
    <name type="common">Indian wild rice</name>
    <name type="synonym">Oryza sativa f. spontanea</name>
    <dbReference type="NCBI Taxonomy" id="4536"/>
    <lineage>
        <taxon>Eukaryota</taxon>
        <taxon>Viridiplantae</taxon>
        <taxon>Streptophyta</taxon>
        <taxon>Embryophyta</taxon>
        <taxon>Tracheophyta</taxon>
        <taxon>Spermatophyta</taxon>
        <taxon>Magnoliopsida</taxon>
        <taxon>Liliopsida</taxon>
        <taxon>Poales</taxon>
        <taxon>Poaceae</taxon>
        <taxon>BOP clade</taxon>
        <taxon>Oryzoideae</taxon>
        <taxon>Oryzeae</taxon>
        <taxon>Oryzinae</taxon>
        <taxon>Oryza</taxon>
    </lineage>
</organism>
<evidence type="ECO:0000256" key="1">
    <source>
        <dbReference type="SAM" id="SignalP"/>
    </source>
</evidence>
<dbReference type="Proteomes" id="UP000006591">
    <property type="component" value="Chromosome 3"/>
</dbReference>
<evidence type="ECO:0000313" key="2">
    <source>
        <dbReference type="EnsemblPlants" id="ONIVA03G07090.1"/>
    </source>
</evidence>
<protein>
    <recommendedName>
        <fullName evidence="4">Secreted protein</fullName>
    </recommendedName>
</protein>
<dbReference type="EnsemblPlants" id="ONIVA03G07090.1">
    <property type="protein sequence ID" value="ONIVA03G07090.1"/>
    <property type="gene ID" value="ONIVA03G07090"/>
</dbReference>
<reference evidence="2" key="1">
    <citation type="submission" date="2015-04" db="UniProtKB">
        <authorList>
            <consortium name="EnsemblPlants"/>
        </authorList>
    </citation>
    <scope>IDENTIFICATION</scope>
    <source>
        <strain evidence="2">SL10</strain>
    </source>
</reference>
<feature type="signal peptide" evidence="1">
    <location>
        <begin position="1"/>
        <end position="18"/>
    </location>
</feature>
<name>A0A0E0GI60_ORYNI</name>
<dbReference type="HOGENOM" id="CLU_2658571_0_0_1"/>